<accession>A0A3D8J034</accession>
<dbReference type="RefSeq" id="WP_115569665.1">
    <property type="nucleotide sequence ID" value="NZ_NXLV01000008.1"/>
</dbReference>
<name>A0A3D8J034_9HELI</name>
<dbReference type="EMBL" id="NXLV01000008">
    <property type="protein sequence ID" value="RDU70570.1"/>
    <property type="molecule type" value="Genomic_DNA"/>
</dbReference>
<dbReference type="Pfam" id="PF22698">
    <property type="entry name" value="Semialdhyde_dhC_1"/>
    <property type="match status" value="1"/>
</dbReference>
<dbReference type="SUPFAM" id="SSF51735">
    <property type="entry name" value="NAD(P)-binding Rossmann-fold domains"/>
    <property type="match status" value="1"/>
</dbReference>
<dbReference type="Proteomes" id="UP000257045">
    <property type="component" value="Unassembled WGS sequence"/>
</dbReference>
<dbReference type="CDD" id="cd23934">
    <property type="entry name" value="AGPR_1_C"/>
    <property type="match status" value="1"/>
</dbReference>
<keyword evidence="3 5" id="KW-0521">NADP</keyword>
<dbReference type="GO" id="GO:0005737">
    <property type="term" value="C:cytoplasm"/>
    <property type="evidence" value="ECO:0007669"/>
    <property type="project" value="UniProtKB-SubCell"/>
</dbReference>
<comment type="caution">
    <text evidence="8">The sequence shown here is derived from an EMBL/GenBank/DDBJ whole genome shotgun (WGS) entry which is preliminary data.</text>
</comment>
<dbReference type="OrthoDB" id="9801289at2"/>
<dbReference type="EC" id="1.2.1.38" evidence="5"/>
<evidence type="ECO:0000259" key="7">
    <source>
        <dbReference type="SMART" id="SM00859"/>
    </source>
</evidence>
<feature type="domain" description="Semialdehyde dehydrogenase NAD-binding" evidence="7">
    <location>
        <begin position="5"/>
        <end position="141"/>
    </location>
</feature>
<keyword evidence="1 5" id="KW-0055">Arginine biosynthesis</keyword>
<dbReference type="Gene3D" id="3.30.360.10">
    <property type="entry name" value="Dihydrodipicolinate Reductase, domain 2"/>
    <property type="match status" value="1"/>
</dbReference>
<dbReference type="PANTHER" id="PTHR32338">
    <property type="entry name" value="N-ACETYL-GAMMA-GLUTAMYL-PHOSPHATE REDUCTASE, CHLOROPLASTIC-RELATED-RELATED"/>
    <property type="match status" value="1"/>
</dbReference>
<gene>
    <name evidence="5" type="primary">argC</name>
    <name evidence="8" type="ORF">CQA58_05205</name>
</gene>
<dbReference type="InterPro" id="IPR000534">
    <property type="entry name" value="Semialdehyde_DH_NAD-bd"/>
</dbReference>
<dbReference type="GO" id="GO:0006526">
    <property type="term" value="P:L-arginine biosynthetic process"/>
    <property type="evidence" value="ECO:0007669"/>
    <property type="project" value="UniProtKB-UniRule"/>
</dbReference>
<dbReference type="InterPro" id="IPR050085">
    <property type="entry name" value="AGPR"/>
</dbReference>
<organism evidence="8 9">
    <name type="scientific">Helicobacter brantae</name>
    <dbReference type="NCBI Taxonomy" id="375927"/>
    <lineage>
        <taxon>Bacteria</taxon>
        <taxon>Pseudomonadati</taxon>
        <taxon>Campylobacterota</taxon>
        <taxon>Epsilonproteobacteria</taxon>
        <taxon>Campylobacterales</taxon>
        <taxon>Helicobacteraceae</taxon>
        <taxon>Helicobacter</taxon>
    </lineage>
</organism>
<evidence type="ECO:0000256" key="4">
    <source>
        <dbReference type="ARBA" id="ARBA00023002"/>
    </source>
</evidence>
<dbReference type="PROSITE" id="PS01224">
    <property type="entry name" value="ARGC"/>
    <property type="match status" value="1"/>
</dbReference>
<evidence type="ECO:0000256" key="1">
    <source>
        <dbReference type="ARBA" id="ARBA00022571"/>
    </source>
</evidence>
<dbReference type="GO" id="GO:0070401">
    <property type="term" value="F:NADP+ binding"/>
    <property type="evidence" value="ECO:0007669"/>
    <property type="project" value="InterPro"/>
</dbReference>
<keyword evidence="5" id="KW-0963">Cytoplasm</keyword>
<reference evidence="8 9" key="1">
    <citation type="submission" date="2018-04" db="EMBL/GenBank/DDBJ databases">
        <title>Novel Campyloabacter and Helicobacter Species and Strains.</title>
        <authorList>
            <person name="Mannion A.J."/>
            <person name="Shen Z."/>
            <person name="Fox J.G."/>
        </authorList>
    </citation>
    <scope>NUCLEOTIDE SEQUENCE [LARGE SCALE GENOMIC DNA]</scope>
    <source>
        <strain evidence="8 9">MIT 04-9366</strain>
    </source>
</reference>
<dbReference type="InterPro" id="IPR000706">
    <property type="entry name" value="AGPR_type-1"/>
</dbReference>
<keyword evidence="4 5" id="KW-0560">Oxidoreductase</keyword>
<dbReference type="GO" id="GO:0051287">
    <property type="term" value="F:NAD binding"/>
    <property type="evidence" value="ECO:0007669"/>
    <property type="project" value="InterPro"/>
</dbReference>
<dbReference type="InterPro" id="IPR058924">
    <property type="entry name" value="AGPR_dimerisation_dom"/>
</dbReference>
<comment type="subcellular location">
    <subcellularLocation>
        <location evidence="5">Cytoplasm</location>
    </subcellularLocation>
</comment>
<sequence length="335" mass="37015">MRKIPVGIIGVGGYTALELIKILLSHPYFSLSYLGNSTGGVRASELYPALQGIVDMQVRTSEIEEIAKECELVFLALPHKSAMEFAKQLLSKGLKVIDLSADYRLELENYEANYCPHSDKDNLLNAVYGLPEFQSEKIAQTSLLANPGCYPTATLLALLPFVRYIEGSVFVDAKSGVSGAGKKLTDNTHYCKINENMFAYSPLNHRHQIEIEEKVKAFGGRELQVNFIPHLCPFTRGMLVSVYARVKGEFDESEVLKQAYSHSPFVRVLSSPSEVKNVVGTNFCDIFAKRRGEDLFISSAIDNLLRGASSQAVCNANIMYSLPQDCGIPKVAYVP</sequence>
<dbReference type="InterPro" id="IPR036291">
    <property type="entry name" value="NAD(P)-bd_dom_sf"/>
</dbReference>
<dbReference type="PANTHER" id="PTHR32338:SF10">
    <property type="entry name" value="N-ACETYL-GAMMA-GLUTAMYL-PHOSPHATE REDUCTASE, CHLOROPLASTIC-RELATED"/>
    <property type="match status" value="1"/>
</dbReference>
<dbReference type="Gene3D" id="3.40.50.720">
    <property type="entry name" value="NAD(P)-binding Rossmann-like Domain"/>
    <property type="match status" value="1"/>
</dbReference>
<dbReference type="UniPathway" id="UPA00068">
    <property type="reaction ID" value="UER00108"/>
</dbReference>
<evidence type="ECO:0000256" key="3">
    <source>
        <dbReference type="ARBA" id="ARBA00022857"/>
    </source>
</evidence>
<evidence type="ECO:0000313" key="9">
    <source>
        <dbReference type="Proteomes" id="UP000257045"/>
    </source>
</evidence>
<evidence type="ECO:0000313" key="8">
    <source>
        <dbReference type="EMBL" id="RDU70570.1"/>
    </source>
</evidence>
<evidence type="ECO:0000256" key="5">
    <source>
        <dbReference type="HAMAP-Rule" id="MF_00150"/>
    </source>
</evidence>
<dbReference type="SMART" id="SM00859">
    <property type="entry name" value="Semialdhyde_dh"/>
    <property type="match status" value="1"/>
</dbReference>
<comment type="pathway">
    <text evidence="5">Amino-acid biosynthesis; L-arginine biosynthesis; N(2)-acetyl-L-ornithine from L-glutamate: step 3/4.</text>
</comment>
<comment type="similarity">
    <text evidence="5">Belongs to the NAGSA dehydrogenase family. Type 1 subfamily.</text>
</comment>
<comment type="catalytic activity">
    <reaction evidence="5">
        <text>N-acetyl-L-glutamate 5-semialdehyde + phosphate + NADP(+) = N-acetyl-L-glutamyl 5-phosphate + NADPH + H(+)</text>
        <dbReference type="Rhea" id="RHEA:21588"/>
        <dbReference type="ChEBI" id="CHEBI:15378"/>
        <dbReference type="ChEBI" id="CHEBI:29123"/>
        <dbReference type="ChEBI" id="CHEBI:43474"/>
        <dbReference type="ChEBI" id="CHEBI:57783"/>
        <dbReference type="ChEBI" id="CHEBI:57936"/>
        <dbReference type="ChEBI" id="CHEBI:58349"/>
        <dbReference type="EC" id="1.2.1.38"/>
    </reaction>
</comment>
<dbReference type="SUPFAM" id="SSF55347">
    <property type="entry name" value="Glyceraldehyde-3-phosphate dehydrogenase-like, C-terminal domain"/>
    <property type="match status" value="1"/>
</dbReference>
<proteinExistence type="inferred from homology"/>
<dbReference type="InterPro" id="IPR023013">
    <property type="entry name" value="AGPR_AS"/>
</dbReference>
<keyword evidence="9" id="KW-1185">Reference proteome</keyword>
<evidence type="ECO:0000256" key="2">
    <source>
        <dbReference type="ARBA" id="ARBA00022605"/>
    </source>
</evidence>
<dbReference type="GO" id="GO:0003942">
    <property type="term" value="F:N-acetyl-gamma-glutamyl-phosphate reductase activity"/>
    <property type="evidence" value="ECO:0007669"/>
    <property type="project" value="UniProtKB-UniRule"/>
</dbReference>
<keyword evidence="2 5" id="KW-0028">Amino-acid biosynthesis</keyword>
<dbReference type="Pfam" id="PF01118">
    <property type="entry name" value="Semialdhyde_dh"/>
    <property type="match status" value="1"/>
</dbReference>
<protein>
    <recommendedName>
        <fullName evidence="5">N-acetyl-gamma-glutamyl-phosphate reductase</fullName>
        <shortName evidence="5">AGPR</shortName>
        <ecNumber evidence="5">1.2.1.38</ecNumber>
    </recommendedName>
    <alternativeName>
        <fullName evidence="5">N-acetyl-glutamate semialdehyde dehydrogenase</fullName>
        <shortName evidence="5">NAGSA dehydrogenase</shortName>
    </alternativeName>
</protein>
<dbReference type="AlphaFoldDB" id="A0A3D8J034"/>
<dbReference type="NCBIfam" id="TIGR01850">
    <property type="entry name" value="argC"/>
    <property type="match status" value="1"/>
</dbReference>
<feature type="active site" evidence="5 6">
    <location>
        <position position="149"/>
    </location>
</feature>
<dbReference type="CDD" id="cd17895">
    <property type="entry name" value="AGPR_1_N"/>
    <property type="match status" value="1"/>
</dbReference>
<dbReference type="HAMAP" id="MF_00150">
    <property type="entry name" value="ArgC_type1"/>
    <property type="match status" value="1"/>
</dbReference>
<comment type="function">
    <text evidence="5">Catalyzes the NADPH-dependent reduction of N-acetyl-5-glutamyl phosphate to yield N-acetyl-L-glutamate 5-semialdehyde.</text>
</comment>
<evidence type="ECO:0000256" key="6">
    <source>
        <dbReference type="PROSITE-ProRule" id="PRU10010"/>
    </source>
</evidence>